<evidence type="ECO:0000313" key="1">
    <source>
        <dbReference type="EMBL" id="OHA76316.1"/>
    </source>
</evidence>
<gene>
    <name evidence="1" type="ORF">A3J30_01215</name>
</gene>
<dbReference type="EMBL" id="MHUL01000036">
    <property type="protein sequence ID" value="OHA76316.1"/>
    <property type="molecule type" value="Genomic_DNA"/>
</dbReference>
<organism evidence="1 2">
    <name type="scientific">Candidatus Wildermuthbacteria bacterium RIFCSPLOWO2_02_FULL_47_9c</name>
    <dbReference type="NCBI Taxonomy" id="1802466"/>
    <lineage>
        <taxon>Bacteria</taxon>
        <taxon>Candidatus Wildermuthiibacteriota</taxon>
    </lineage>
</organism>
<dbReference type="InterPro" id="IPR036390">
    <property type="entry name" value="WH_DNA-bd_sf"/>
</dbReference>
<accession>A0A1G2RTZ0</accession>
<name>A0A1G2RTZ0_9BACT</name>
<evidence type="ECO:0008006" key="3">
    <source>
        <dbReference type="Google" id="ProtNLM"/>
    </source>
</evidence>
<dbReference type="Pfam" id="PF13412">
    <property type="entry name" value="HTH_24"/>
    <property type="match status" value="1"/>
</dbReference>
<sequence>MGICGFVLDQTVQKQDNKQKILDLLQGKGELSNSDIRAVLAVSRRSAVNYTTELEKEGKIEQVGDIGRGVVYRPQK</sequence>
<proteinExistence type="predicted"/>
<dbReference type="InterPro" id="IPR036388">
    <property type="entry name" value="WH-like_DNA-bd_sf"/>
</dbReference>
<dbReference type="Proteomes" id="UP000178222">
    <property type="component" value="Unassembled WGS sequence"/>
</dbReference>
<dbReference type="SUPFAM" id="SSF46785">
    <property type="entry name" value="Winged helix' DNA-binding domain"/>
    <property type="match status" value="1"/>
</dbReference>
<reference evidence="1 2" key="1">
    <citation type="journal article" date="2016" name="Nat. Commun.">
        <title>Thousands of microbial genomes shed light on interconnected biogeochemical processes in an aquifer system.</title>
        <authorList>
            <person name="Anantharaman K."/>
            <person name="Brown C.T."/>
            <person name="Hug L.A."/>
            <person name="Sharon I."/>
            <person name="Castelle C.J."/>
            <person name="Probst A.J."/>
            <person name="Thomas B.C."/>
            <person name="Singh A."/>
            <person name="Wilkins M.J."/>
            <person name="Karaoz U."/>
            <person name="Brodie E.L."/>
            <person name="Williams K.H."/>
            <person name="Hubbard S.S."/>
            <person name="Banfield J.F."/>
        </authorList>
    </citation>
    <scope>NUCLEOTIDE SEQUENCE [LARGE SCALE GENOMIC DNA]</scope>
</reference>
<evidence type="ECO:0000313" key="2">
    <source>
        <dbReference type="Proteomes" id="UP000178222"/>
    </source>
</evidence>
<protein>
    <recommendedName>
        <fullName evidence="3">Helix-turn-helix type 11 domain-containing protein</fullName>
    </recommendedName>
</protein>
<dbReference type="AlphaFoldDB" id="A0A1G2RTZ0"/>
<dbReference type="Gene3D" id="1.10.10.10">
    <property type="entry name" value="Winged helix-like DNA-binding domain superfamily/Winged helix DNA-binding domain"/>
    <property type="match status" value="1"/>
</dbReference>
<comment type="caution">
    <text evidence="1">The sequence shown here is derived from an EMBL/GenBank/DDBJ whole genome shotgun (WGS) entry which is preliminary data.</text>
</comment>